<dbReference type="PANTHER" id="PTHR10188">
    <property type="entry name" value="L-ASPARAGINASE"/>
    <property type="match status" value="1"/>
</dbReference>
<dbReference type="SUPFAM" id="SSF56235">
    <property type="entry name" value="N-terminal nucleophile aminohydrolases (Ntn hydrolases)"/>
    <property type="match status" value="1"/>
</dbReference>
<comment type="similarity">
    <text evidence="1">Belongs to the Ntn-hydrolase family.</text>
</comment>
<dbReference type="GO" id="GO:0004298">
    <property type="term" value="F:threonine-type endopeptidase activity"/>
    <property type="evidence" value="ECO:0007669"/>
    <property type="project" value="InterPro"/>
</dbReference>
<dbReference type="EMBL" id="GEDC01023819">
    <property type="protein sequence ID" value="JAS13479.1"/>
    <property type="molecule type" value="Transcribed_RNA"/>
</dbReference>
<dbReference type="InterPro" id="IPR029055">
    <property type="entry name" value="Ntn_hydrolases_N"/>
</dbReference>
<dbReference type="Pfam" id="PF01112">
    <property type="entry name" value="Asparaginase_2"/>
    <property type="match status" value="1"/>
</dbReference>
<evidence type="ECO:0000313" key="6">
    <source>
        <dbReference type="EMBL" id="JAS29703.1"/>
    </source>
</evidence>
<feature type="site" description="Cleavage; by autolysis" evidence="3">
    <location>
        <begin position="105"/>
        <end position="106"/>
    </location>
</feature>
<accession>A0A1B6CJ45</accession>
<proteinExistence type="inferred from homology"/>
<evidence type="ECO:0000313" key="5">
    <source>
        <dbReference type="EMBL" id="JAS19739.1"/>
    </source>
</evidence>
<organism evidence="4">
    <name type="scientific">Clastoptera arizonana</name>
    <name type="common">Arizona spittle bug</name>
    <dbReference type="NCBI Taxonomy" id="38151"/>
    <lineage>
        <taxon>Eukaryota</taxon>
        <taxon>Metazoa</taxon>
        <taxon>Ecdysozoa</taxon>
        <taxon>Arthropoda</taxon>
        <taxon>Hexapoda</taxon>
        <taxon>Insecta</taxon>
        <taxon>Pterygota</taxon>
        <taxon>Neoptera</taxon>
        <taxon>Paraneoptera</taxon>
        <taxon>Hemiptera</taxon>
        <taxon>Auchenorrhyncha</taxon>
        <taxon>Cercopoidea</taxon>
        <taxon>Clastopteridae</taxon>
        <taxon>Clastoptera</taxon>
    </lineage>
</organism>
<dbReference type="GO" id="GO:0005737">
    <property type="term" value="C:cytoplasm"/>
    <property type="evidence" value="ECO:0007669"/>
    <property type="project" value="TreeGrafter"/>
</dbReference>
<dbReference type="InterPro" id="IPR000246">
    <property type="entry name" value="Peptidase_T2"/>
</dbReference>
<dbReference type="GO" id="GO:0051604">
    <property type="term" value="P:protein maturation"/>
    <property type="evidence" value="ECO:0007669"/>
    <property type="project" value="TreeGrafter"/>
</dbReference>
<dbReference type="EMBL" id="GEDC01007595">
    <property type="protein sequence ID" value="JAS29703.1"/>
    <property type="molecule type" value="Transcribed_RNA"/>
</dbReference>
<dbReference type="EMBL" id="GEDC01017559">
    <property type="protein sequence ID" value="JAS19739.1"/>
    <property type="molecule type" value="Transcribed_RNA"/>
</dbReference>
<dbReference type="InterPro" id="IPR037464">
    <property type="entry name" value="Taspase1"/>
</dbReference>
<reference evidence="4" key="1">
    <citation type="submission" date="2015-12" db="EMBL/GenBank/DDBJ databases">
        <title>De novo transcriptome assembly of four potential Pierce s Disease insect vectors from Arizona vineyards.</title>
        <authorList>
            <person name="Tassone E.E."/>
        </authorList>
    </citation>
    <scope>NUCLEOTIDE SEQUENCE</scope>
</reference>
<name>A0A1B6CJ45_9HEMI</name>
<evidence type="ECO:0000313" key="4">
    <source>
        <dbReference type="EMBL" id="JAS13479.1"/>
    </source>
</evidence>
<sequence length="268" mass="28740">MDGQNCTFGACGAVAGVKNPIALARSICDAQRMPLTLGRVPPCLLVGSGANSWAKENNITTVDPVTLISEKALKTNHYCKKKLAKYEAFINDKNVTLNIEESPLDTIGAVAIDNEGNIAAACSSGGVMLKHSGRVGQAAAYGSGCWADKAVGIVTSGCGEYLMLTNLARETARTLENSNMATTGVYNSITNNFIQSPMLSRSKDKLAGMLVLQNKNENEREFLWAHTTKSMCIGYMATNSKRPTSRMSYLPNGREPGHSVIVEGICFY</sequence>
<evidence type="ECO:0008006" key="7">
    <source>
        <dbReference type="Google" id="ProtNLM"/>
    </source>
</evidence>
<evidence type="ECO:0000256" key="3">
    <source>
        <dbReference type="PIRSR" id="PIRSR600246-3"/>
    </source>
</evidence>
<gene>
    <name evidence="4" type="ORF">g.20555</name>
    <name evidence="6" type="ORF">g.20561</name>
    <name evidence="5" type="ORF">g.20564</name>
</gene>
<feature type="active site" description="Nucleophile" evidence="2">
    <location>
        <position position="106"/>
    </location>
</feature>
<dbReference type="PANTHER" id="PTHR10188:SF8">
    <property type="entry name" value="THREONINE ASPARTASE 1"/>
    <property type="match status" value="1"/>
</dbReference>
<dbReference type="CDD" id="cd04514">
    <property type="entry name" value="Taspase1_like"/>
    <property type="match status" value="1"/>
</dbReference>
<dbReference type="Gene3D" id="3.60.20.30">
    <property type="entry name" value="(Glycosyl)asparaginase"/>
    <property type="match status" value="1"/>
</dbReference>
<evidence type="ECO:0000256" key="1">
    <source>
        <dbReference type="ARBA" id="ARBA00010872"/>
    </source>
</evidence>
<protein>
    <recommendedName>
        <fullName evidence="7">Threonine aspartase 1</fullName>
    </recommendedName>
</protein>
<evidence type="ECO:0000256" key="2">
    <source>
        <dbReference type="PIRSR" id="PIRSR600246-1"/>
    </source>
</evidence>
<dbReference type="AlphaFoldDB" id="A0A1B6CJ45"/>